<protein>
    <submittedName>
        <fullName evidence="2">ATP/DNA binding protein</fullName>
    </submittedName>
</protein>
<feature type="compositionally biased region" description="Basic and acidic residues" evidence="1">
    <location>
        <begin position="25"/>
        <end position="34"/>
    </location>
</feature>
<evidence type="ECO:0000313" key="2">
    <source>
        <dbReference type="EMBL" id="OMO64631.1"/>
    </source>
</evidence>
<reference evidence="3" key="1">
    <citation type="submission" date="2013-09" db="EMBL/GenBank/DDBJ databases">
        <title>Corchorus olitorius genome sequencing.</title>
        <authorList>
            <person name="Alam M."/>
            <person name="Haque M.S."/>
            <person name="Islam M.S."/>
            <person name="Emdad E.M."/>
            <person name="Islam M.M."/>
            <person name="Ahmed B."/>
            <person name="Halim A."/>
            <person name="Hossen Q.M.M."/>
            <person name="Hossain M.Z."/>
            <person name="Ahmed R."/>
            <person name="Khan M.M."/>
            <person name="Islam R."/>
            <person name="Rashid M.M."/>
            <person name="Khan S.A."/>
            <person name="Rahman M.S."/>
            <person name="Alam M."/>
            <person name="Yahiya A.S."/>
            <person name="Khan M.S."/>
            <person name="Azam M.S."/>
            <person name="Haque T."/>
            <person name="Lashkar M.Z.H."/>
            <person name="Akhand A.I."/>
            <person name="Morshed G."/>
            <person name="Roy S."/>
            <person name="Uddin K.S."/>
            <person name="Rabeya T."/>
            <person name="Hossain A.S."/>
            <person name="Chowdhury A."/>
            <person name="Snigdha A.R."/>
            <person name="Mortoza M.S."/>
            <person name="Matin S.A."/>
            <person name="Hoque S.M.E."/>
            <person name="Islam M.K."/>
            <person name="Roy D.K."/>
            <person name="Haider R."/>
            <person name="Moosa M.M."/>
            <person name="Elias S.M."/>
            <person name="Hasan A.M."/>
            <person name="Jahan S."/>
            <person name="Shafiuddin M."/>
            <person name="Mahmood N."/>
            <person name="Shommy N.S."/>
        </authorList>
    </citation>
    <scope>NUCLEOTIDE SEQUENCE [LARGE SCALE GENOMIC DNA]</scope>
    <source>
        <strain evidence="3">cv. O-4</strain>
    </source>
</reference>
<organism evidence="2 3">
    <name type="scientific">Corchorus olitorius</name>
    <dbReference type="NCBI Taxonomy" id="93759"/>
    <lineage>
        <taxon>Eukaryota</taxon>
        <taxon>Viridiplantae</taxon>
        <taxon>Streptophyta</taxon>
        <taxon>Embryophyta</taxon>
        <taxon>Tracheophyta</taxon>
        <taxon>Spermatophyta</taxon>
        <taxon>Magnoliopsida</taxon>
        <taxon>eudicotyledons</taxon>
        <taxon>Gunneridae</taxon>
        <taxon>Pentapetalae</taxon>
        <taxon>rosids</taxon>
        <taxon>malvids</taxon>
        <taxon>Malvales</taxon>
        <taxon>Malvaceae</taxon>
        <taxon>Grewioideae</taxon>
        <taxon>Apeibeae</taxon>
        <taxon>Corchorus</taxon>
    </lineage>
</organism>
<evidence type="ECO:0000256" key="1">
    <source>
        <dbReference type="SAM" id="MobiDB-lite"/>
    </source>
</evidence>
<keyword evidence="3" id="KW-1185">Reference proteome</keyword>
<evidence type="ECO:0000313" key="3">
    <source>
        <dbReference type="Proteomes" id="UP000187203"/>
    </source>
</evidence>
<feature type="compositionally biased region" description="Basic and acidic residues" evidence="1">
    <location>
        <begin position="42"/>
        <end position="53"/>
    </location>
</feature>
<feature type="compositionally biased region" description="Basic and acidic residues" evidence="1">
    <location>
        <begin position="1"/>
        <end position="10"/>
    </location>
</feature>
<proteinExistence type="predicted"/>
<feature type="region of interest" description="Disordered" evidence="1">
    <location>
        <begin position="1"/>
        <end position="53"/>
    </location>
</feature>
<dbReference type="EMBL" id="AWUE01020897">
    <property type="protein sequence ID" value="OMO64631.1"/>
    <property type="molecule type" value="Genomic_DNA"/>
</dbReference>
<accession>A0A1R3H2W8</accession>
<comment type="caution">
    <text evidence="2">The sequence shown here is derived from an EMBL/GenBank/DDBJ whole genome shotgun (WGS) entry which is preliminary data.</text>
</comment>
<dbReference type="Proteomes" id="UP000187203">
    <property type="component" value="Unassembled WGS sequence"/>
</dbReference>
<gene>
    <name evidence="2" type="ORF">COLO4_31978</name>
</gene>
<sequence length="53" mass="6045">MGQRTQEKKSQSISKGGVARVQRKVANEDWKEENTGSQGRIVLKEDERDQKSI</sequence>
<name>A0A1R3H2W8_9ROSI</name>
<dbReference type="AlphaFoldDB" id="A0A1R3H2W8"/>